<dbReference type="Proteomes" id="UP000030901">
    <property type="component" value="Chromosome"/>
</dbReference>
<name>A0A0A7S7B7_FRIPE</name>
<evidence type="ECO:0000256" key="1">
    <source>
        <dbReference type="SAM" id="Phobius"/>
    </source>
</evidence>
<evidence type="ECO:0000313" key="4">
    <source>
        <dbReference type="Proteomes" id="UP000030901"/>
    </source>
</evidence>
<dbReference type="AlphaFoldDB" id="A0A0A7S7B7"/>
<keyword evidence="4" id="KW-1185">Reference proteome</keyword>
<protein>
    <submittedName>
        <fullName evidence="2">Uncharacterized protein</fullName>
    </submittedName>
</protein>
<keyword evidence="1" id="KW-1133">Transmembrane helix</keyword>
<dbReference type="HOGENOM" id="CLU_1632994_0_0_6"/>
<reference evidence="3 5" key="2">
    <citation type="submission" date="2018-05" db="EMBL/GenBank/DDBJ databases">
        <title>Reference genomes for bee gut microbiota database.</title>
        <authorList>
            <person name="Ellegaard K.M."/>
        </authorList>
    </citation>
    <scope>NUCLEOTIDE SEQUENCE [LARGE SCALE GENOMIC DNA]</scope>
    <source>
        <strain evidence="3 5">ESL0167</strain>
    </source>
</reference>
<keyword evidence="1" id="KW-0812">Transmembrane</keyword>
<sequence>MKDLNDVCDEHSQKNNTSKTTIPETTYYARRLLLVLLIIIIIGLTLSIYTLYYMNYGKVNVLVMIIAMLSVAIQFKRKFIVINETSITIYGAKCETYLFSNLIDFSVKKKSLLINYRANGIDNELINKKTIKLDRMLSKDRKSMLKQLQMALDQFRQSKESI</sequence>
<evidence type="ECO:0000313" key="3">
    <source>
        <dbReference type="EMBL" id="PXY95418.1"/>
    </source>
</evidence>
<organism evidence="2 4">
    <name type="scientific">Frischella perrara</name>
    <dbReference type="NCBI Taxonomy" id="1267021"/>
    <lineage>
        <taxon>Bacteria</taxon>
        <taxon>Pseudomonadati</taxon>
        <taxon>Pseudomonadota</taxon>
        <taxon>Gammaproteobacteria</taxon>
        <taxon>Orbales</taxon>
        <taxon>Orbaceae</taxon>
        <taxon>Frischella</taxon>
    </lineage>
</organism>
<evidence type="ECO:0000313" key="5">
    <source>
        <dbReference type="Proteomes" id="UP000247838"/>
    </source>
</evidence>
<feature type="transmembrane region" description="Helical" evidence="1">
    <location>
        <begin position="59"/>
        <end position="75"/>
    </location>
</feature>
<dbReference type="Proteomes" id="UP000247838">
    <property type="component" value="Unassembled WGS sequence"/>
</dbReference>
<dbReference type="EMBL" id="CP009056">
    <property type="protein sequence ID" value="AJA45166.1"/>
    <property type="molecule type" value="Genomic_DNA"/>
</dbReference>
<dbReference type="STRING" id="1267021.FPB0191_01346"/>
<dbReference type="KEGG" id="fpp:FPB0191_01346"/>
<evidence type="ECO:0000313" key="2">
    <source>
        <dbReference type="EMBL" id="AJA45166.1"/>
    </source>
</evidence>
<dbReference type="EMBL" id="QGLM01000013">
    <property type="protein sequence ID" value="PXY95418.1"/>
    <property type="molecule type" value="Genomic_DNA"/>
</dbReference>
<keyword evidence="1" id="KW-0472">Membrane</keyword>
<accession>A0A0A7S7B7</accession>
<reference evidence="2 4" key="1">
    <citation type="journal article" date="2014" name="Appl. Environ. Microbiol.">
        <title>Gut symbionts from distinct hosts exhibit genotoxic activity via divergent colibactin biosynthetic pathways.</title>
        <authorList>
            <person name="Engel P."/>
            <person name="Vizcaino M.I."/>
            <person name="Crawford J.M."/>
        </authorList>
    </citation>
    <scope>NUCLEOTIDE SEQUENCE [LARGE SCALE GENOMIC DNA]</scope>
    <source>
        <strain evidence="2 4">PEB0191</strain>
    </source>
</reference>
<proteinExistence type="predicted"/>
<dbReference type="RefSeq" id="WP_039104884.1">
    <property type="nucleotide sequence ID" value="NZ_CALYQC010000021.1"/>
</dbReference>
<feature type="transmembrane region" description="Helical" evidence="1">
    <location>
        <begin position="32"/>
        <end position="53"/>
    </location>
</feature>
<gene>
    <name evidence="3" type="ORF">DKK76_06475</name>
    <name evidence="2" type="ORF">FPB0191_01346</name>
</gene>